<dbReference type="InterPro" id="IPR047679">
    <property type="entry name" value="BREX_BrxC"/>
</dbReference>
<evidence type="ECO:0000313" key="6">
    <source>
        <dbReference type="Proteomes" id="UP000011912"/>
    </source>
</evidence>
<dbReference type="InterPro" id="IPR058036">
    <property type="entry name" value="BREX_BrxC_4th"/>
</dbReference>
<dbReference type="EMBL" id="ANAG01000022">
    <property type="protein sequence ID" value="EKW98412.1"/>
    <property type="molecule type" value="Genomic_DNA"/>
</dbReference>
<feature type="domain" description="Probable ATP-binding protein BrxC 4th six-stranded beta-sheet" evidence="4">
    <location>
        <begin position="572"/>
        <end position="734"/>
    </location>
</feature>
<dbReference type="Proteomes" id="UP000011912">
    <property type="component" value="Unassembled WGS sequence"/>
</dbReference>
<dbReference type="Pfam" id="PF25792">
    <property type="entry name" value="BREX_BrxC_helical"/>
    <property type="match status" value="1"/>
</dbReference>
<proteinExistence type="predicted"/>
<dbReference type="RefSeq" id="WP_009555629.1">
    <property type="nucleotide sequence ID" value="NZ_ANAG01000022.1"/>
</dbReference>
<keyword evidence="6" id="KW-1185">Reference proteome</keyword>
<dbReference type="AlphaFoldDB" id="M5J647"/>
<dbReference type="Pfam" id="PF25796">
    <property type="entry name" value="BREX_BrxC_4th"/>
    <property type="match status" value="1"/>
</dbReference>
<evidence type="ECO:0000259" key="2">
    <source>
        <dbReference type="Pfam" id="PF25791"/>
    </source>
</evidence>
<evidence type="ECO:0000256" key="1">
    <source>
        <dbReference type="SAM" id="MobiDB-lite"/>
    </source>
</evidence>
<sequence length="1218" mass="139156">MKIKEIFTKDIDRNIRGVIKIGQGQEDNQVNEELKRQELEEYVVTDEIKRHFDSFFAAYDKSIDAPTDEMGVWISGFYGSGKSHFLKILSYLLDNKTVYGKRPLDYFRNTNKITDEKTLALMEKASGISADVIKFNIDAKADANAVSDKAAILTVFLRVFNEQLGYASDIALAEMERWLDDNGYYDSFKAAFKTLKHSQWEDARINFSFIKDTVKQALVDSGAMTRANADEYMDSMGSVSVSVDSFTKIVKNYLDKKDSKHHVVFLADEVGQFIGDDGKRMLNLQSIVEELGVACQGRAWVVVTSQQQIDEVTSNFTHQSREDFSKIQGRFNTMISMSSANANEVIQKRLLDKKPAAVQQLTSLFEDNQYNINNKISFSDQIKRQKYDDLNTFVVNYPFIPYQFSLLKDVLVAVRKHGAEGKHMSDGERSMLSTFQAATRLYEDRELGALVPFAAFFRGMYEFLSHDHQVVFARAESDPLVCKNGDKNTLEMQVLQLLFMVKYLENFDATLENLTTLSVSGIFVDREDLSQKIQRALDVLVDQKYIQKNIDTYEFLTDKEQDINEAISSYVIEDSRIIARIGDDLSDEIPTKYNYSKQYVFAFNMYVDGQAKGTTKNDLNLRVVTPLSLTSEETYRLESSSGENIILVLPENDRYIAAYRRILQVEDYLRSGSDVRDSAEVAIRANKQVEREELVKQASEILRNDLKDAEVYCLGEKLEDSSSINTRLETAYSKVIATTYRNLVYLTAYKSEADVLELLKNNSDDQLVKDNEQAVKSVIAYLNRANGQRSTSMASLCETFGTIPYGYNGNDVAWLVAKAFITGKVRLFFNGDRITLDMARKDAANLTRYLTKSTATKKLTIQPVKEINSKQMKDAKEFVTDILHRKSLFNEYKSSEGIAQGIFQVTREKITELKEYKLKVQQGPGFDLLDQGIDILKRIASDNDSERIFKLISQEIDDIFEWDQDMDANAIYDFYQNEESQRIWKTSQKYVKRYEVAAGFITAGGVQKTVEQLQASLKKRNVGQALLELSSLNEQFINEFSNLVDELYAKYRVESQRSREVLLQRLADASFPADDNDQMQARIAQKFNFRDKQAQEKSEVGDYTGLNTQLQLLSRDADDLQKILDAKSQEIAQREEEARQAELAKQTPKTSDPVAVEPTSKPQPQVRVKKVKSVRISQVNQDSWRITSQAELDQYLSQLRQQLTQELADNDILNVDFR</sequence>
<dbReference type="InterPro" id="IPR027417">
    <property type="entry name" value="P-loop_NTPase"/>
</dbReference>
<evidence type="ECO:0000259" key="4">
    <source>
        <dbReference type="Pfam" id="PF25796"/>
    </source>
</evidence>
<evidence type="ECO:0000313" key="5">
    <source>
        <dbReference type="EMBL" id="EKW98412.1"/>
    </source>
</evidence>
<evidence type="ECO:0000259" key="3">
    <source>
        <dbReference type="Pfam" id="PF25792"/>
    </source>
</evidence>
<dbReference type="PATRIC" id="fig|1227363.6.peg.1508"/>
<dbReference type="InterPro" id="IPR058038">
    <property type="entry name" value="BREX_BrxC_wHTH"/>
</dbReference>
<feature type="domain" description="Probable ATP-binding protein BrxC alpha-helical" evidence="3">
    <location>
        <begin position="871"/>
        <end position="995"/>
    </location>
</feature>
<comment type="caution">
    <text evidence="5">The sequence shown here is derived from an EMBL/GenBank/DDBJ whole genome shotgun (WGS) entry which is preliminary data.</text>
</comment>
<dbReference type="NCBIfam" id="NF033441">
    <property type="entry name" value="BREX_BrxC"/>
    <property type="match status" value="1"/>
</dbReference>
<evidence type="ECO:0008006" key="7">
    <source>
        <dbReference type="Google" id="ProtNLM"/>
    </source>
</evidence>
<gene>
    <name evidence="5" type="ORF">D271_07679</name>
</gene>
<feature type="domain" description="Probable ATP-binding protein BrxC winged helix-turn-helix" evidence="2">
    <location>
        <begin position="745"/>
        <end position="862"/>
    </location>
</feature>
<dbReference type="InterPro" id="IPR058037">
    <property type="entry name" value="BREX_BrxC_helical"/>
</dbReference>
<feature type="region of interest" description="Disordered" evidence="1">
    <location>
        <begin position="1138"/>
        <end position="1167"/>
    </location>
</feature>
<protein>
    <recommendedName>
        <fullName evidence="7">BREX system P-loop protein BrxC</fullName>
    </recommendedName>
</protein>
<accession>M5J647</accession>
<dbReference type="STRING" id="1227363.D271_07679"/>
<reference evidence="5 6" key="1">
    <citation type="journal article" date="2013" name="Genome Announc.">
        <title>Genome Sequence of Lactobacillus saerimneri 30a (Formerly Lactobacillus sp. Strain 30a), a Reference Lactic Acid Bacterium Strain Producing Biogenic Amines.</title>
        <authorList>
            <person name="Romano A."/>
            <person name="Trip H."/>
            <person name="Campbell-Sills H."/>
            <person name="Bouchez O."/>
            <person name="Sherman D."/>
            <person name="Lolkema J.S."/>
            <person name="Lucas P.M."/>
        </authorList>
    </citation>
    <scope>NUCLEOTIDE SEQUENCE [LARGE SCALE GENOMIC DNA]</scope>
    <source>
        <strain evidence="5 6">30a</strain>
    </source>
</reference>
<name>M5J647_9LACO</name>
<dbReference type="Pfam" id="PF25791">
    <property type="entry name" value="WHD_BREX_BrxC"/>
    <property type="match status" value="1"/>
</dbReference>
<organism evidence="5 6">
    <name type="scientific">Ligilactobacillus saerimneri 30a</name>
    <dbReference type="NCBI Taxonomy" id="1227363"/>
    <lineage>
        <taxon>Bacteria</taxon>
        <taxon>Bacillati</taxon>
        <taxon>Bacillota</taxon>
        <taxon>Bacilli</taxon>
        <taxon>Lactobacillales</taxon>
        <taxon>Lactobacillaceae</taxon>
        <taxon>Ligilactobacillus</taxon>
    </lineage>
</organism>
<dbReference type="SUPFAM" id="SSF52540">
    <property type="entry name" value="P-loop containing nucleoside triphosphate hydrolases"/>
    <property type="match status" value="1"/>
</dbReference>